<dbReference type="PROSITE" id="PS50035">
    <property type="entry name" value="PLD"/>
    <property type="match status" value="2"/>
</dbReference>
<feature type="active site" evidence="13">
    <location>
        <position position="254"/>
    </location>
</feature>
<comment type="similarity">
    <text evidence="13">Belongs to the phospholipase D family. Cardiolipin synthase subfamily.</text>
</comment>
<evidence type="ECO:0000256" key="1">
    <source>
        <dbReference type="ARBA" id="ARBA00004651"/>
    </source>
</evidence>
<feature type="active site" evidence="13">
    <location>
        <position position="247"/>
    </location>
</feature>
<feature type="active site" evidence="13">
    <location>
        <position position="426"/>
    </location>
</feature>
<keyword evidence="4 13" id="KW-0808">Transferase</keyword>
<feature type="active site" evidence="13">
    <location>
        <position position="249"/>
    </location>
</feature>
<evidence type="ECO:0000313" key="17">
    <source>
        <dbReference type="Proteomes" id="UP000319671"/>
    </source>
</evidence>
<dbReference type="EC" id="2.7.8.-" evidence="13 14"/>
<dbReference type="NCBIfam" id="TIGR04265">
    <property type="entry name" value="bac_cardiolipin"/>
    <property type="match status" value="1"/>
</dbReference>
<dbReference type="GO" id="GO:0008808">
    <property type="term" value="F:cardiolipin synthase activity"/>
    <property type="evidence" value="ECO:0007669"/>
    <property type="project" value="UniProtKB-UniRule"/>
</dbReference>
<gene>
    <name evidence="16" type="ORF">FB550_114128</name>
</gene>
<evidence type="ECO:0000313" key="16">
    <source>
        <dbReference type="EMBL" id="TWD93690.1"/>
    </source>
</evidence>
<reference evidence="16 17" key="1">
    <citation type="submission" date="2019-06" db="EMBL/GenBank/DDBJ databases">
        <title>Sorghum-associated microbial communities from plants grown in Nebraska, USA.</title>
        <authorList>
            <person name="Schachtman D."/>
        </authorList>
    </citation>
    <scope>NUCLEOTIDE SEQUENCE [LARGE SCALE GENOMIC DNA]</scope>
    <source>
        <strain evidence="16 17">2482</strain>
    </source>
</reference>
<dbReference type="AlphaFoldDB" id="A0A561CRH7"/>
<name>A0A561CRH7_9BACI</name>
<keyword evidence="9 13" id="KW-0472">Membrane</keyword>
<keyword evidence="8 13" id="KW-0443">Lipid metabolism</keyword>
<dbReference type="InterPro" id="IPR022924">
    <property type="entry name" value="Cardiolipin_synthase"/>
</dbReference>
<accession>A0A561CRH7</accession>
<evidence type="ECO:0000259" key="15">
    <source>
        <dbReference type="PROSITE" id="PS50035"/>
    </source>
</evidence>
<protein>
    <recommendedName>
        <fullName evidence="13 14">Cardiolipin synthase</fullName>
        <shortName evidence="13">CL synthase</shortName>
        <ecNumber evidence="13 14">2.7.8.-</ecNumber>
    </recommendedName>
</protein>
<dbReference type="InterPro" id="IPR030874">
    <property type="entry name" value="Cardiolipin_synth_Firmi"/>
</dbReference>
<dbReference type="HAMAP" id="MF_01916">
    <property type="entry name" value="Cardiolipin_synth_Cls"/>
    <property type="match status" value="1"/>
</dbReference>
<feature type="active site" evidence="13">
    <location>
        <position position="424"/>
    </location>
</feature>
<evidence type="ECO:0000256" key="12">
    <source>
        <dbReference type="ARBA" id="ARBA00057569"/>
    </source>
</evidence>
<dbReference type="PANTHER" id="PTHR21248">
    <property type="entry name" value="CARDIOLIPIN SYNTHASE"/>
    <property type="match status" value="1"/>
</dbReference>
<sequence length="506" mass="58334">MSALKNTVRVVLFLAVLSGLLFYFKDQLESGIFGFLSVLITLSVIFIGFVIFFENRHPTQTLTWLVVLGSFPLIGFIFYLLFGRNYRKERMFRKKYFLDKQAFLTVEGEDDLRSQEKLSLMGEHQGKLFKLAQKLGNSPISFDTSTKVLTNGEETFSHITKQLKRARHHIHLEYYIVRHDLIGQEIKEILIQKASEGVKIRFLFDAVGSWQLSKNYINDLRNAGIEAVSFGPVKLPFLNNKFNFRNHRKIIVIDGTIGFVGGLNIGDEYLGRNEEIGFWRDTHLMLKGEAVRTLQLIFLQDWYYMTNHSFLTAEYLSPQLDNKRHGGVQLIAGGPDNEWSVIKNIFFSMIASAEKSVWIASPYFIPDEDIFSAIKVAALSGVDVRLLVPNRPDKRIVFHASRSYFPELLEAGVKVYEYQRGFMHSKIIIVDNELASIGTSNMDMRSFHLNFEVNAFLFRTNSTEELVEEYTNDLKYARQLDLETFQQRHIGFRILESTARLLSPLL</sequence>
<feature type="active site" evidence="13">
    <location>
        <position position="431"/>
    </location>
</feature>
<evidence type="ECO:0000256" key="4">
    <source>
        <dbReference type="ARBA" id="ARBA00022679"/>
    </source>
</evidence>
<evidence type="ECO:0000256" key="5">
    <source>
        <dbReference type="ARBA" id="ARBA00022692"/>
    </source>
</evidence>
<evidence type="ECO:0000256" key="7">
    <source>
        <dbReference type="ARBA" id="ARBA00022989"/>
    </source>
</evidence>
<evidence type="ECO:0000256" key="3">
    <source>
        <dbReference type="ARBA" id="ARBA00022516"/>
    </source>
</evidence>
<dbReference type="EMBL" id="VIVN01000014">
    <property type="protein sequence ID" value="TWD93690.1"/>
    <property type="molecule type" value="Genomic_DNA"/>
</dbReference>
<dbReference type="GO" id="GO:0005886">
    <property type="term" value="C:plasma membrane"/>
    <property type="evidence" value="ECO:0007669"/>
    <property type="project" value="UniProtKB-SubCell"/>
</dbReference>
<keyword evidence="6" id="KW-0677">Repeat</keyword>
<keyword evidence="5 13" id="KW-0812">Transmembrane</keyword>
<feature type="domain" description="PLD phosphodiesterase" evidence="15">
    <location>
        <begin position="242"/>
        <end position="269"/>
    </location>
</feature>
<comment type="function">
    <text evidence="12 13">Catalyzes the reversible phosphatidyl group transfer from one phosphatidylglycerol molecule to another to form cardiolipin (CL) (diphosphatidylglycerol) and glycerol.</text>
</comment>
<evidence type="ECO:0000256" key="6">
    <source>
        <dbReference type="ARBA" id="ARBA00022737"/>
    </source>
</evidence>
<evidence type="ECO:0000256" key="14">
    <source>
        <dbReference type="NCBIfam" id="TIGR04265"/>
    </source>
</evidence>
<keyword evidence="10 13" id="KW-0594">Phospholipid biosynthesis</keyword>
<dbReference type="CDD" id="cd09110">
    <property type="entry name" value="PLDc_CLS_1"/>
    <property type="match status" value="1"/>
</dbReference>
<keyword evidence="2 13" id="KW-1003">Cell membrane</keyword>
<comment type="catalytic activity">
    <reaction evidence="13">
        <text>2 a 1,2-diacyl-sn-glycero-3-phospho-(1'-sn-glycerol) = a cardiolipin + glycerol</text>
        <dbReference type="Rhea" id="RHEA:31451"/>
        <dbReference type="ChEBI" id="CHEBI:17754"/>
        <dbReference type="ChEBI" id="CHEBI:62237"/>
        <dbReference type="ChEBI" id="CHEBI:64716"/>
    </reaction>
</comment>
<dbReference type="SMART" id="SM00155">
    <property type="entry name" value="PLDc"/>
    <property type="match status" value="2"/>
</dbReference>
<evidence type="ECO:0000256" key="8">
    <source>
        <dbReference type="ARBA" id="ARBA00023098"/>
    </source>
</evidence>
<dbReference type="FunFam" id="3.30.870.10:FF:000014">
    <property type="entry name" value="Cardiolipin synthase"/>
    <property type="match status" value="1"/>
</dbReference>
<keyword evidence="11 13" id="KW-1208">Phospholipid metabolism</keyword>
<proteinExistence type="inferred from homology"/>
<evidence type="ECO:0000256" key="13">
    <source>
        <dbReference type="HAMAP-Rule" id="MF_01916"/>
    </source>
</evidence>
<comment type="caution">
    <text evidence="16">The sequence shown here is derived from an EMBL/GenBank/DDBJ whole genome shotgun (WGS) entry which is preliminary data.</text>
</comment>
<dbReference type="GO" id="GO:0032049">
    <property type="term" value="P:cardiolipin biosynthetic process"/>
    <property type="evidence" value="ECO:0007669"/>
    <property type="project" value="UniProtKB-UniRule"/>
</dbReference>
<dbReference type="InterPro" id="IPR027379">
    <property type="entry name" value="CLS_N"/>
</dbReference>
<dbReference type="Pfam" id="PF13091">
    <property type="entry name" value="PLDc_2"/>
    <property type="match status" value="2"/>
</dbReference>
<dbReference type="FunFam" id="3.30.870.10:FF:000021">
    <property type="entry name" value="Cardiolipin synthase"/>
    <property type="match status" value="1"/>
</dbReference>
<dbReference type="Pfam" id="PF13396">
    <property type="entry name" value="PLDc_N"/>
    <property type="match status" value="1"/>
</dbReference>
<dbReference type="CDD" id="cd09112">
    <property type="entry name" value="PLDc_CLS_2"/>
    <property type="match status" value="1"/>
</dbReference>
<feature type="transmembrane region" description="Helical" evidence="13">
    <location>
        <begin position="6"/>
        <end position="24"/>
    </location>
</feature>
<organism evidence="16 17">
    <name type="scientific">Neobacillus bataviensis</name>
    <dbReference type="NCBI Taxonomy" id="220685"/>
    <lineage>
        <taxon>Bacteria</taxon>
        <taxon>Bacillati</taxon>
        <taxon>Bacillota</taxon>
        <taxon>Bacilli</taxon>
        <taxon>Bacillales</taxon>
        <taxon>Bacillaceae</taxon>
        <taxon>Neobacillus</taxon>
    </lineage>
</organism>
<feature type="transmembrane region" description="Helical" evidence="13">
    <location>
        <begin position="64"/>
        <end position="82"/>
    </location>
</feature>
<keyword evidence="17" id="KW-1185">Reference proteome</keyword>
<keyword evidence="3 13" id="KW-0444">Lipid biosynthesis</keyword>
<feature type="transmembrane region" description="Helical" evidence="13">
    <location>
        <begin position="31"/>
        <end position="52"/>
    </location>
</feature>
<dbReference type="InterPro" id="IPR025202">
    <property type="entry name" value="PLD-like_dom"/>
</dbReference>
<keyword evidence="7 13" id="KW-1133">Transmembrane helix</keyword>
<comment type="subcellular location">
    <subcellularLocation>
        <location evidence="1 13">Cell membrane</location>
        <topology evidence="1 13">Multi-pass membrane protein</topology>
    </subcellularLocation>
</comment>
<evidence type="ECO:0000256" key="2">
    <source>
        <dbReference type="ARBA" id="ARBA00022475"/>
    </source>
</evidence>
<evidence type="ECO:0000256" key="10">
    <source>
        <dbReference type="ARBA" id="ARBA00023209"/>
    </source>
</evidence>
<dbReference type="Proteomes" id="UP000319671">
    <property type="component" value="Unassembled WGS sequence"/>
</dbReference>
<dbReference type="SUPFAM" id="SSF56024">
    <property type="entry name" value="Phospholipase D/nuclease"/>
    <property type="match status" value="2"/>
</dbReference>
<evidence type="ECO:0000256" key="9">
    <source>
        <dbReference type="ARBA" id="ARBA00023136"/>
    </source>
</evidence>
<evidence type="ECO:0000256" key="11">
    <source>
        <dbReference type="ARBA" id="ARBA00023264"/>
    </source>
</evidence>
<dbReference type="InterPro" id="IPR001736">
    <property type="entry name" value="PLipase_D/transphosphatidylase"/>
</dbReference>
<dbReference type="Gene3D" id="3.30.870.10">
    <property type="entry name" value="Endonuclease Chain A"/>
    <property type="match status" value="2"/>
</dbReference>
<feature type="domain" description="PLD phosphodiesterase" evidence="15">
    <location>
        <begin position="419"/>
        <end position="446"/>
    </location>
</feature>
<dbReference type="PANTHER" id="PTHR21248:SF20">
    <property type="entry name" value="CARDIOLIPIN SYNTHASE YWIE-RELATED"/>
    <property type="match status" value="1"/>
</dbReference>